<dbReference type="InterPro" id="IPR007315">
    <property type="entry name" value="PIG-V/Gpi18"/>
</dbReference>
<proteinExistence type="predicted"/>
<keyword evidence="4" id="KW-0328">Glycosyltransferase</keyword>
<keyword evidence="9 10" id="KW-0472">Membrane</keyword>
<dbReference type="RefSeq" id="WP_205121028.1">
    <property type="nucleotide sequence ID" value="NZ_JAFBCM010000001.1"/>
</dbReference>
<keyword evidence="8 10" id="KW-1133">Transmembrane helix</keyword>
<evidence type="ECO:0000256" key="7">
    <source>
        <dbReference type="ARBA" id="ARBA00022824"/>
    </source>
</evidence>
<feature type="transmembrane region" description="Helical" evidence="10">
    <location>
        <begin position="185"/>
        <end position="205"/>
    </location>
</feature>
<keyword evidence="3" id="KW-0337">GPI-anchor biosynthesis</keyword>
<dbReference type="PANTHER" id="PTHR12468">
    <property type="entry name" value="GPI MANNOSYLTRANSFERASE 2"/>
    <property type="match status" value="1"/>
</dbReference>
<sequence length="341" mass="36947">MALALWARVADESAYRLIADRWDAVWYQRIAENGYGFVLHAPGVVHPDYMFSPLYPYLMRFVAAWTPLDLPAAGLVLSWLACLVAAWGVFAVGAHVGGRRVGTMLVLLWAALPIAHVQTMAYTESLFTAMAAWCLYATLTQRWLVAGLLASLAGLTRPSAPALVAAVGVAALLELVRERRFLWRPLVGAALAALGYLGWVAWVGIRTGEPLGYFHVLEQWNKSMDLGQAAVQWMLALPPWLGVAVAVSYLLVIALLVWSIARYPLPSLAVFSSSTVALALLGTGYFNSRPRLLVPAFPLLLPFADRLARARPWVPALVLGLLTLASAAYGGYSLVVGQAPP</sequence>
<feature type="transmembrane region" description="Helical" evidence="10">
    <location>
        <begin position="240"/>
        <end position="261"/>
    </location>
</feature>
<protein>
    <recommendedName>
        <fullName evidence="13">Glycosyltransferase RgtA/B/C/D-like domain-containing protein</fullName>
    </recommendedName>
</protein>
<organism evidence="11 12">
    <name type="scientific">Tenggerimyces flavus</name>
    <dbReference type="NCBI Taxonomy" id="1708749"/>
    <lineage>
        <taxon>Bacteria</taxon>
        <taxon>Bacillati</taxon>
        <taxon>Actinomycetota</taxon>
        <taxon>Actinomycetes</taxon>
        <taxon>Propionibacteriales</taxon>
        <taxon>Nocardioidaceae</taxon>
        <taxon>Tenggerimyces</taxon>
    </lineage>
</organism>
<evidence type="ECO:0000256" key="8">
    <source>
        <dbReference type="ARBA" id="ARBA00022989"/>
    </source>
</evidence>
<dbReference type="Proteomes" id="UP001595699">
    <property type="component" value="Unassembled WGS sequence"/>
</dbReference>
<evidence type="ECO:0000256" key="2">
    <source>
        <dbReference type="ARBA" id="ARBA00004687"/>
    </source>
</evidence>
<keyword evidence="12" id="KW-1185">Reference proteome</keyword>
<feature type="transmembrane region" description="Helical" evidence="10">
    <location>
        <begin position="104"/>
        <end position="123"/>
    </location>
</feature>
<feature type="transmembrane region" description="Helical" evidence="10">
    <location>
        <begin position="143"/>
        <end position="173"/>
    </location>
</feature>
<accession>A0ABV7YK78</accession>
<evidence type="ECO:0000256" key="5">
    <source>
        <dbReference type="ARBA" id="ARBA00022679"/>
    </source>
</evidence>
<comment type="pathway">
    <text evidence="2">Glycolipid biosynthesis; glycosylphosphatidylinositol-anchor biosynthesis.</text>
</comment>
<evidence type="ECO:0000313" key="11">
    <source>
        <dbReference type="EMBL" id="MFC3765755.1"/>
    </source>
</evidence>
<feature type="transmembrane region" description="Helical" evidence="10">
    <location>
        <begin position="315"/>
        <end position="335"/>
    </location>
</feature>
<reference evidence="12" key="1">
    <citation type="journal article" date="2019" name="Int. J. Syst. Evol. Microbiol.">
        <title>The Global Catalogue of Microorganisms (GCM) 10K type strain sequencing project: providing services to taxonomists for standard genome sequencing and annotation.</title>
        <authorList>
            <consortium name="The Broad Institute Genomics Platform"/>
            <consortium name="The Broad Institute Genome Sequencing Center for Infectious Disease"/>
            <person name="Wu L."/>
            <person name="Ma J."/>
        </authorList>
    </citation>
    <scope>NUCLEOTIDE SEQUENCE [LARGE SCALE GENOMIC DNA]</scope>
    <source>
        <strain evidence="12">CGMCC 4.7241</strain>
    </source>
</reference>
<comment type="caution">
    <text evidence="11">The sequence shown here is derived from an EMBL/GenBank/DDBJ whole genome shotgun (WGS) entry which is preliminary data.</text>
</comment>
<evidence type="ECO:0000256" key="3">
    <source>
        <dbReference type="ARBA" id="ARBA00022502"/>
    </source>
</evidence>
<evidence type="ECO:0000256" key="10">
    <source>
        <dbReference type="SAM" id="Phobius"/>
    </source>
</evidence>
<keyword evidence="5" id="KW-0808">Transferase</keyword>
<evidence type="ECO:0000256" key="9">
    <source>
        <dbReference type="ARBA" id="ARBA00023136"/>
    </source>
</evidence>
<name>A0ABV7YK78_9ACTN</name>
<evidence type="ECO:0000256" key="1">
    <source>
        <dbReference type="ARBA" id="ARBA00004477"/>
    </source>
</evidence>
<gene>
    <name evidence="11" type="ORF">ACFOUW_33315</name>
</gene>
<feature type="transmembrane region" description="Helical" evidence="10">
    <location>
        <begin position="70"/>
        <end position="92"/>
    </location>
</feature>
<dbReference type="EMBL" id="JBHRZH010000043">
    <property type="protein sequence ID" value="MFC3765755.1"/>
    <property type="molecule type" value="Genomic_DNA"/>
</dbReference>
<comment type="subcellular location">
    <subcellularLocation>
        <location evidence="1">Endoplasmic reticulum membrane</location>
        <topology evidence="1">Multi-pass membrane protein</topology>
    </subcellularLocation>
</comment>
<feature type="transmembrane region" description="Helical" evidence="10">
    <location>
        <begin position="268"/>
        <end position="286"/>
    </location>
</feature>
<keyword evidence="7" id="KW-0256">Endoplasmic reticulum</keyword>
<evidence type="ECO:0008006" key="13">
    <source>
        <dbReference type="Google" id="ProtNLM"/>
    </source>
</evidence>
<keyword evidence="6 10" id="KW-0812">Transmembrane</keyword>
<evidence type="ECO:0000256" key="4">
    <source>
        <dbReference type="ARBA" id="ARBA00022676"/>
    </source>
</evidence>
<evidence type="ECO:0000256" key="6">
    <source>
        <dbReference type="ARBA" id="ARBA00022692"/>
    </source>
</evidence>
<evidence type="ECO:0000313" key="12">
    <source>
        <dbReference type="Proteomes" id="UP001595699"/>
    </source>
</evidence>
<dbReference type="PANTHER" id="PTHR12468:SF2">
    <property type="entry name" value="GPI MANNOSYLTRANSFERASE 2"/>
    <property type="match status" value="1"/>
</dbReference>